<dbReference type="AlphaFoldDB" id="G5LQ59"/>
<dbReference type="FunFam" id="1.10.10.10:FF:000196">
    <property type="entry name" value="UPF0502 protein YceH"/>
    <property type="match status" value="1"/>
</dbReference>
<keyword evidence="2" id="KW-0012">Acyltransferase</keyword>
<comment type="caution">
    <text evidence="8">The sequence shown here is derived from an EMBL/GenBank/DDBJ whole genome shotgun (WGS) entry which is preliminary data.</text>
</comment>
<dbReference type="Proteomes" id="UP000004642">
    <property type="component" value="Unassembled WGS sequence"/>
</dbReference>
<dbReference type="EMBL" id="AFCJ01001245">
    <property type="protein sequence ID" value="EHC37828.1"/>
    <property type="molecule type" value="Genomic_DNA"/>
</dbReference>
<evidence type="ECO:0000256" key="6">
    <source>
        <dbReference type="ARBA" id="ARBA00074015"/>
    </source>
</evidence>
<gene>
    <name evidence="8" type="ORF">LTSEALA_2921</name>
</gene>
<dbReference type="NCBIfam" id="NF008072">
    <property type="entry name" value="PRK10809.1"/>
    <property type="match status" value="1"/>
</dbReference>
<dbReference type="Pfam" id="PF04337">
    <property type="entry name" value="DUF480"/>
    <property type="match status" value="1"/>
</dbReference>
<comment type="catalytic activity">
    <reaction evidence="5">
        <text>N-terminal L-alanyl-[ribosomal protein uS5] + acetyl-CoA = N-terminal N(alpha)-acetyl-L-alanyl-[ribosomal protein uS5] + CoA + H(+)</text>
        <dbReference type="Rhea" id="RHEA:43752"/>
        <dbReference type="Rhea" id="RHEA-COMP:10672"/>
        <dbReference type="Rhea" id="RHEA-COMP:10673"/>
        <dbReference type="ChEBI" id="CHEBI:15378"/>
        <dbReference type="ChEBI" id="CHEBI:57287"/>
        <dbReference type="ChEBI" id="CHEBI:57288"/>
        <dbReference type="ChEBI" id="CHEBI:64718"/>
        <dbReference type="ChEBI" id="CHEBI:83683"/>
        <dbReference type="EC" id="2.3.1.267"/>
    </reaction>
</comment>
<sequence length="429" mass="49128">MFGYRSNVPKVRLTTDRLVVRLVHERDAWRLADYYAENRHFLKPWEPVRDESHCYPSGWQARLGMIGEFHKQGSAFYFALLDPEEKEIIGVANFSNVVRGSFHACYLGYSIAQKWQGQGLMFEALTAAIRYMQRTQHIHRIMANYMPHNKRSGALLARLGFEKEGYAKDYLLIDGQWRDHVPTMARPCPDGVNHAVMDAGALSGLRNERQREKTMKYELTATEARVIGCLLEKQVTTPEQYPLSVNGVVTACNQKTNREPVMNLTEQEVQEQLDNLVKRHFLRTVSGFGNRVTKYEQRFCNSEFGDLKLSAAEVALVTTLLLRGVALVTTLLLCCCAARKRPASCVAGRRGCMNSAIWRKLNPRWNGLPVVRTARMSSVWRVNRVSAKAAICTFFAATSMNCLSRRLRRKVRRAIFSRASKRWKAKWRS</sequence>
<accession>G5LQ59</accession>
<evidence type="ECO:0000259" key="7">
    <source>
        <dbReference type="PROSITE" id="PS51186"/>
    </source>
</evidence>
<dbReference type="InterPro" id="IPR036388">
    <property type="entry name" value="WH-like_DNA-bd_sf"/>
</dbReference>
<dbReference type="Pfam" id="PF13302">
    <property type="entry name" value="Acetyltransf_3"/>
    <property type="match status" value="1"/>
</dbReference>
<evidence type="ECO:0000256" key="3">
    <source>
        <dbReference type="ARBA" id="ARBA00038502"/>
    </source>
</evidence>
<evidence type="ECO:0000313" key="8">
    <source>
        <dbReference type="EMBL" id="EHC37828.1"/>
    </source>
</evidence>
<evidence type="ECO:0000256" key="5">
    <source>
        <dbReference type="ARBA" id="ARBA00048922"/>
    </source>
</evidence>
<evidence type="ECO:0000313" key="9">
    <source>
        <dbReference type="Proteomes" id="UP000004642"/>
    </source>
</evidence>
<proteinExistence type="inferred from homology"/>
<dbReference type="GO" id="GO:0008999">
    <property type="term" value="F:protein-N-terminal-alanine acetyltransferase activity"/>
    <property type="evidence" value="ECO:0007669"/>
    <property type="project" value="UniProtKB-EC"/>
</dbReference>
<keyword evidence="1" id="KW-0808">Transferase</keyword>
<evidence type="ECO:0000256" key="2">
    <source>
        <dbReference type="ARBA" id="ARBA00023315"/>
    </source>
</evidence>
<name>G5LQ59_SALET</name>
<feature type="domain" description="N-acetyltransferase" evidence="7">
    <location>
        <begin position="18"/>
        <end position="189"/>
    </location>
</feature>
<comment type="similarity">
    <text evidence="3">Belongs to the acetyltransferase family. RimJ subfamily.</text>
</comment>
<dbReference type="FunFam" id="3.40.630.30:FF:000005">
    <property type="entry name" value="Ribosomal protein alanine acetyltransferase"/>
    <property type="match status" value="1"/>
</dbReference>
<dbReference type="SUPFAM" id="SSF46785">
    <property type="entry name" value="Winged helix' DNA-binding domain"/>
    <property type="match status" value="1"/>
</dbReference>
<dbReference type="InterPro" id="IPR036390">
    <property type="entry name" value="WH_DNA-bd_sf"/>
</dbReference>
<dbReference type="Gene3D" id="3.40.630.30">
    <property type="match status" value="1"/>
</dbReference>
<protein>
    <recommendedName>
        <fullName evidence="6">[Ribosomal protein uS5]-alanine N-acetyltransferase</fullName>
        <ecNumber evidence="4">2.3.1.267</ecNumber>
    </recommendedName>
</protein>
<dbReference type="EC" id="2.3.1.267" evidence="4"/>
<dbReference type="InterPro" id="IPR007432">
    <property type="entry name" value="DUF480"/>
</dbReference>
<reference evidence="8 9" key="1">
    <citation type="journal article" date="2011" name="BMC Genomics">
        <title>Genome sequencing reveals diversification of virulence factor content and possible host adaptation in distinct subpopulations of Salmonella enterica.</title>
        <authorList>
            <person name="den Bakker H.C."/>
            <person name="Moreno Switt A.I."/>
            <person name="Govoni G."/>
            <person name="Cummings C.A."/>
            <person name="Ranieri M.L."/>
            <person name="Degoricija L."/>
            <person name="Hoelzer K."/>
            <person name="Rodriguez-Rivera L.D."/>
            <person name="Brown S."/>
            <person name="Bolchacova E."/>
            <person name="Furtado M.R."/>
            <person name="Wiedmann M."/>
        </authorList>
    </citation>
    <scope>NUCLEOTIDE SEQUENCE [LARGE SCALE GENOMIC DNA]</scope>
    <source>
        <strain evidence="8 9">R6-377</strain>
    </source>
</reference>
<dbReference type="PATRIC" id="fig|913241.3.peg.2205"/>
<dbReference type="SUPFAM" id="SSF55729">
    <property type="entry name" value="Acyl-CoA N-acyltransferases (Nat)"/>
    <property type="match status" value="1"/>
</dbReference>
<evidence type="ECO:0000256" key="4">
    <source>
        <dbReference type="ARBA" id="ARBA00039124"/>
    </source>
</evidence>
<dbReference type="PANTHER" id="PTHR38768">
    <property type="entry name" value="UPF0502 PROTEIN YCEH"/>
    <property type="match status" value="1"/>
</dbReference>
<dbReference type="Gene3D" id="1.10.10.10">
    <property type="entry name" value="Winged helix-like DNA-binding domain superfamily/Winged helix DNA-binding domain"/>
    <property type="match status" value="1"/>
</dbReference>
<dbReference type="InterPro" id="IPR000182">
    <property type="entry name" value="GNAT_dom"/>
</dbReference>
<organism evidence="8 9">
    <name type="scientific">Salmonella enterica subsp. enterica serovar Alachua str. R6-377</name>
    <dbReference type="NCBI Taxonomy" id="913241"/>
    <lineage>
        <taxon>Bacteria</taxon>
        <taxon>Pseudomonadati</taxon>
        <taxon>Pseudomonadota</taxon>
        <taxon>Gammaproteobacteria</taxon>
        <taxon>Enterobacterales</taxon>
        <taxon>Enterobacteriaceae</taxon>
        <taxon>Salmonella</taxon>
    </lineage>
</organism>
<dbReference type="InterPro" id="IPR016181">
    <property type="entry name" value="Acyl_CoA_acyltransferase"/>
</dbReference>
<evidence type="ECO:0000256" key="1">
    <source>
        <dbReference type="ARBA" id="ARBA00022679"/>
    </source>
</evidence>
<dbReference type="PROSITE" id="PS51186">
    <property type="entry name" value="GNAT"/>
    <property type="match status" value="1"/>
</dbReference>
<dbReference type="PANTHER" id="PTHR38768:SF1">
    <property type="entry name" value="UPF0502 PROTEIN YCEH"/>
    <property type="match status" value="1"/>
</dbReference>